<keyword evidence="3" id="KW-1185">Reference proteome</keyword>
<evidence type="ECO:0000313" key="3">
    <source>
        <dbReference type="Proteomes" id="UP000243937"/>
    </source>
</evidence>
<reference evidence="2 3" key="1">
    <citation type="journal article" date="2014" name="Int. J. Syst. Evol. Microbiol.">
        <title>Oceanisphaera profunda sp. nov., a marine bacterium isolated from deep-sea sediment, and emended description of the genus Oceanisphaera.</title>
        <authorList>
            <person name="Xu Z."/>
            <person name="Zhang X.Y."/>
            <person name="Su H.N."/>
            <person name="Yu Z.C."/>
            <person name="Liu C."/>
            <person name="Li H."/>
            <person name="Chen X.L."/>
            <person name="Song X.Y."/>
            <person name="Xie B.B."/>
            <person name="Qin Q.L."/>
            <person name="Zhou B.C."/>
            <person name="Shi M."/>
            <person name="Huang Y."/>
            <person name="Zhang Y.Z."/>
        </authorList>
    </citation>
    <scope>NUCLEOTIDE SEQUENCE [LARGE SCALE GENOMIC DNA]</scope>
    <source>
        <strain evidence="2 3">SM1222</strain>
    </source>
</reference>
<dbReference type="AlphaFoldDB" id="A0A1Y0D8L9"/>
<protein>
    <recommendedName>
        <fullName evidence="4">DUF1496 domain-containing protein</fullName>
    </recommendedName>
</protein>
<accession>A0A1Y0D8L9</accession>
<dbReference type="OrthoDB" id="6400575at2"/>
<evidence type="ECO:0000256" key="1">
    <source>
        <dbReference type="SAM" id="SignalP"/>
    </source>
</evidence>
<proteinExistence type="predicted"/>
<gene>
    <name evidence="2" type="ORF">CBP31_01920</name>
</gene>
<evidence type="ECO:0008006" key="4">
    <source>
        <dbReference type="Google" id="ProtNLM"/>
    </source>
</evidence>
<sequence length="92" mass="10276">MRLTIGFLLLGSTAVFAAPHIIHTPPALELNVNSDLAPACFYADQRYSKGAIIEMAKQPFICEREKSFEQNGQLSWQPFPLSVQTEQKLTIP</sequence>
<name>A0A1Y0D8L9_9GAMM</name>
<evidence type="ECO:0000313" key="2">
    <source>
        <dbReference type="EMBL" id="ART83898.1"/>
    </source>
</evidence>
<keyword evidence="1" id="KW-0732">Signal</keyword>
<dbReference type="Pfam" id="PF07383">
    <property type="entry name" value="DUF1496"/>
    <property type="match status" value="1"/>
</dbReference>
<dbReference type="InterPro" id="IPR009971">
    <property type="entry name" value="DUF1496"/>
</dbReference>
<organism evidence="2 3">
    <name type="scientific">Oceanisphaera profunda</name>
    <dbReference type="NCBI Taxonomy" id="1416627"/>
    <lineage>
        <taxon>Bacteria</taxon>
        <taxon>Pseudomonadati</taxon>
        <taxon>Pseudomonadota</taxon>
        <taxon>Gammaproteobacteria</taxon>
        <taxon>Aeromonadales</taxon>
        <taxon>Aeromonadaceae</taxon>
        <taxon>Oceanisphaera</taxon>
    </lineage>
</organism>
<feature type="chain" id="PRO_5012553133" description="DUF1496 domain-containing protein" evidence="1">
    <location>
        <begin position="18"/>
        <end position="92"/>
    </location>
</feature>
<dbReference type="EMBL" id="CP021377">
    <property type="protein sequence ID" value="ART83898.1"/>
    <property type="molecule type" value="Genomic_DNA"/>
</dbReference>
<dbReference type="KEGG" id="opf:CBP31_01920"/>
<feature type="signal peptide" evidence="1">
    <location>
        <begin position="1"/>
        <end position="17"/>
    </location>
</feature>
<dbReference type="Proteomes" id="UP000243937">
    <property type="component" value="Chromosome"/>
</dbReference>